<evidence type="ECO:0000313" key="2">
    <source>
        <dbReference type="Proteomes" id="UP000324222"/>
    </source>
</evidence>
<dbReference type="Proteomes" id="UP000324222">
    <property type="component" value="Unassembled WGS sequence"/>
</dbReference>
<dbReference type="AlphaFoldDB" id="A0A5B7F483"/>
<sequence>MSAPVLSRPVCAPVKHSILVSVFSVRDPAPLTILRRLESRLSCLDTKEDQAQITIISHPAASTVLSSVFSSAVFSLHLRVFHLSRKPVRAREKRNAVQCIIGKTATCYKKYRNKKL</sequence>
<comment type="caution">
    <text evidence="1">The sequence shown here is derived from an EMBL/GenBank/DDBJ whole genome shotgun (WGS) entry which is preliminary data.</text>
</comment>
<protein>
    <submittedName>
        <fullName evidence="1">Uncharacterized protein</fullName>
    </submittedName>
</protein>
<accession>A0A5B7F483</accession>
<proteinExistence type="predicted"/>
<reference evidence="1 2" key="1">
    <citation type="submission" date="2019-05" db="EMBL/GenBank/DDBJ databases">
        <title>Another draft genome of Portunus trituberculatus and its Hox gene families provides insights of decapod evolution.</title>
        <authorList>
            <person name="Jeong J.-H."/>
            <person name="Song I."/>
            <person name="Kim S."/>
            <person name="Choi T."/>
            <person name="Kim D."/>
            <person name="Ryu S."/>
            <person name="Kim W."/>
        </authorList>
    </citation>
    <scope>NUCLEOTIDE SEQUENCE [LARGE SCALE GENOMIC DNA]</scope>
    <source>
        <tissue evidence="1">Muscle</tissue>
    </source>
</reference>
<keyword evidence="2" id="KW-1185">Reference proteome</keyword>
<name>A0A5B7F483_PORTR</name>
<evidence type="ECO:0000313" key="1">
    <source>
        <dbReference type="EMBL" id="MPC40059.1"/>
    </source>
</evidence>
<gene>
    <name evidence="1" type="ORF">E2C01_033612</name>
</gene>
<organism evidence="1 2">
    <name type="scientific">Portunus trituberculatus</name>
    <name type="common">Swimming crab</name>
    <name type="synonym">Neptunus trituberculatus</name>
    <dbReference type="NCBI Taxonomy" id="210409"/>
    <lineage>
        <taxon>Eukaryota</taxon>
        <taxon>Metazoa</taxon>
        <taxon>Ecdysozoa</taxon>
        <taxon>Arthropoda</taxon>
        <taxon>Crustacea</taxon>
        <taxon>Multicrustacea</taxon>
        <taxon>Malacostraca</taxon>
        <taxon>Eumalacostraca</taxon>
        <taxon>Eucarida</taxon>
        <taxon>Decapoda</taxon>
        <taxon>Pleocyemata</taxon>
        <taxon>Brachyura</taxon>
        <taxon>Eubrachyura</taxon>
        <taxon>Portunoidea</taxon>
        <taxon>Portunidae</taxon>
        <taxon>Portuninae</taxon>
        <taxon>Portunus</taxon>
    </lineage>
</organism>
<dbReference type="EMBL" id="VSRR010004564">
    <property type="protein sequence ID" value="MPC40059.1"/>
    <property type="molecule type" value="Genomic_DNA"/>
</dbReference>